<dbReference type="Pfam" id="PF00127">
    <property type="entry name" value="Copper-bind"/>
    <property type="match status" value="1"/>
</dbReference>
<evidence type="ECO:0000256" key="2">
    <source>
        <dbReference type="ARBA" id="ARBA00022723"/>
    </source>
</evidence>
<dbReference type="SUPFAM" id="SSF49503">
    <property type="entry name" value="Cupredoxins"/>
    <property type="match status" value="1"/>
</dbReference>
<dbReference type="PANTHER" id="PTHR38439:SF2">
    <property type="entry name" value="OUTER MEMBRANE PROTEIN H.8"/>
    <property type="match status" value="1"/>
</dbReference>
<dbReference type="GO" id="GO:0005507">
    <property type="term" value="F:copper ion binding"/>
    <property type="evidence" value="ECO:0007669"/>
    <property type="project" value="InterPro"/>
</dbReference>
<dbReference type="CDD" id="cd04233">
    <property type="entry name" value="Auracyanin"/>
    <property type="match status" value="1"/>
</dbReference>
<proteinExistence type="predicted"/>
<dbReference type="PROSITE" id="PS00196">
    <property type="entry name" value="COPPER_BLUE"/>
    <property type="match status" value="1"/>
</dbReference>
<evidence type="ECO:0000256" key="4">
    <source>
        <dbReference type="ARBA" id="ARBA00023008"/>
    </source>
</evidence>
<evidence type="ECO:0000259" key="5">
    <source>
        <dbReference type="Pfam" id="PF00127"/>
    </source>
</evidence>
<evidence type="ECO:0000256" key="1">
    <source>
        <dbReference type="ARBA" id="ARBA00022448"/>
    </source>
</evidence>
<evidence type="ECO:0000256" key="3">
    <source>
        <dbReference type="ARBA" id="ARBA00022982"/>
    </source>
</evidence>
<feature type="non-terminal residue" evidence="6">
    <location>
        <position position="188"/>
    </location>
</feature>
<keyword evidence="1" id="KW-0813">Transport</keyword>
<dbReference type="InterPro" id="IPR008972">
    <property type="entry name" value="Cupredoxin"/>
</dbReference>
<sequence length="188" mass="20193">MAVAKPPAGFGTPDTEILLGTKHGQMRFDQEALAVQPGAKVKLTLKNTCEMLHNWVLVKGDATMRDKVSGKALQLGAQSMVKHFVPDHPAIIASSQIAMPGKSVEVYFKAPMTEGDYPYVCTLPGHAFTMVGVLAVAKNPKQALSRLNKNKPRVKAQLPLLVTNKPLLQRAFVQNSPARSICVGLPGG</sequence>
<name>A0A382RMC2_9ZZZZ</name>
<dbReference type="InterPro" id="IPR028871">
    <property type="entry name" value="BlueCu_1_BS"/>
</dbReference>
<dbReference type="AlphaFoldDB" id="A0A382RMC2"/>
<dbReference type="Gene3D" id="2.60.40.420">
    <property type="entry name" value="Cupredoxins - blue copper proteins"/>
    <property type="match status" value="1"/>
</dbReference>
<evidence type="ECO:0000313" key="6">
    <source>
        <dbReference type="EMBL" id="SVC97761.1"/>
    </source>
</evidence>
<keyword evidence="3" id="KW-0249">Electron transport</keyword>
<keyword evidence="2" id="KW-0479">Metal-binding</keyword>
<dbReference type="GO" id="GO:0009055">
    <property type="term" value="F:electron transfer activity"/>
    <property type="evidence" value="ECO:0007669"/>
    <property type="project" value="InterPro"/>
</dbReference>
<gene>
    <name evidence="6" type="ORF">METZ01_LOCUS350615</name>
</gene>
<keyword evidence="4" id="KW-0186">Copper</keyword>
<dbReference type="PANTHER" id="PTHR38439">
    <property type="entry name" value="AURACYANIN-B"/>
    <property type="match status" value="1"/>
</dbReference>
<dbReference type="InterPro" id="IPR000923">
    <property type="entry name" value="BlueCu_1"/>
</dbReference>
<protein>
    <recommendedName>
        <fullName evidence="5">Blue (type 1) copper domain-containing protein</fullName>
    </recommendedName>
</protein>
<organism evidence="6">
    <name type="scientific">marine metagenome</name>
    <dbReference type="NCBI Taxonomy" id="408172"/>
    <lineage>
        <taxon>unclassified sequences</taxon>
        <taxon>metagenomes</taxon>
        <taxon>ecological metagenomes</taxon>
    </lineage>
</organism>
<dbReference type="InterPro" id="IPR050845">
    <property type="entry name" value="Cu-binding_ET"/>
</dbReference>
<accession>A0A382RMC2</accession>
<dbReference type="EMBL" id="UINC01122137">
    <property type="protein sequence ID" value="SVC97761.1"/>
    <property type="molecule type" value="Genomic_DNA"/>
</dbReference>
<feature type="domain" description="Blue (type 1) copper" evidence="5">
    <location>
        <begin position="16"/>
        <end position="136"/>
    </location>
</feature>
<reference evidence="6" key="1">
    <citation type="submission" date="2018-05" db="EMBL/GenBank/DDBJ databases">
        <authorList>
            <person name="Lanie J.A."/>
            <person name="Ng W.-L."/>
            <person name="Kazmierczak K.M."/>
            <person name="Andrzejewski T.M."/>
            <person name="Davidsen T.M."/>
            <person name="Wayne K.J."/>
            <person name="Tettelin H."/>
            <person name="Glass J.I."/>
            <person name="Rusch D."/>
            <person name="Podicherti R."/>
            <person name="Tsui H.-C.T."/>
            <person name="Winkler M.E."/>
        </authorList>
    </citation>
    <scope>NUCLEOTIDE SEQUENCE</scope>
</reference>